<name>A0A3P6HS39_MESCO</name>
<evidence type="ECO:0008006" key="3">
    <source>
        <dbReference type="Google" id="ProtNLM"/>
    </source>
</evidence>
<dbReference type="STRING" id="53468.A0A3P6HS39"/>
<gene>
    <name evidence="1" type="ORF">MCOS_LOCUS10033</name>
</gene>
<dbReference type="PANTHER" id="PTHR37984:SF5">
    <property type="entry name" value="PROTEIN NYNRIN-LIKE"/>
    <property type="match status" value="1"/>
</dbReference>
<evidence type="ECO:0000313" key="2">
    <source>
        <dbReference type="Proteomes" id="UP000267029"/>
    </source>
</evidence>
<dbReference type="FunFam" id="3.30.70.270:FF:000020">
    <property type="entry name" value="Transposon Tf2-6 polyprotein-like Protein"/>
    <property type="match status" value="1"/>
</dbReference>
<keyword evidence="2" id="KW-1185">Reference proteome</keyword>
<dbReference type="Gene3D" id="3.30.70.270">
    <property type="match status" value="1"/>
</dbReference>
<dbReference type="PANTHER" id="PTHR37984">
    <property type="entry name" value="PROTEIN CBG26694"/>
    <property type="match status" value="1"/>
</dbReference>
<evidence type="ECO:0000313" key="1">
    <source>
        <dbReference type="EMBL" id="VDD84030.1"/>
    </source>
</evidence>
<accession>A0A3P6HS39</accession>
<organism evidence="1 2">
    <name type="scientific">Mesocestoides corti</name>
    <name type="common">Flatworm</name>
    <dbReference type="NCBI Taxonomy" id="53468"/>
    <lineage>
        <taxon>Eukaryota</taxon>
        <taxon>Metazoa</taxon>
        <taxon>Spiralia</taxon>
        <taxon>Lophotrochozoa</taxon>
        <taxon>Platyhelminthes</taxon>
        <taxon>Cestoda</taxon>
        <taxon>Eucestoda</taxon>
        <taxon>Cyclophyllidea</taxon>
        <taxon>Mesocestoididae</taxon>
        <taxon>Mesocestoides</taxon>
    </lineage>
</organism>
<sequence length="159" mass="17754">MRQEKCEFFLTSVEYLGFIFDVSGRHPDPKNIRAIQQMPTPKDVPPLRSFLGLITYYSAFLPSMHNVRPPLNYLLGKDVPWVRSSECGEAVCQLQSMLSSDLLQTHYDPADNDRTEVETSDKSGSCDEWCKSTKHISAVTAVAKTPPPPPHLSVATDDA</sequence>
<reference evidence="1 2" key="1">
    <citation type="submission" date="2018-10" db="EMBL/GenBank/DDBJ databases">
        <authorList>
            <consortium name="Pathogen Informatics"/>
        </authorList>
    </citation>
    <scope>NUCLEOTIDE SEQUENCE [LARGE SCALE GENOMIC DNA]</scope>
</reference>
<dbReference type="Proteomes" id="UP000267029">
    <property type="component" value="Unassembled WGS sequence"/>
</dbReference>
<dbReference type="SUPFAM" id="SSF56672">
    <property type="entry name" value="DNA/RNA polymerases"/>
    <property type="match status" value="1"/>
</dbReference>
<dbReference type="OrthoDB" id="5807442at2759"/>
<protein>
    <recommendedName>
        <fullName evidence="3">Reverse transcriptase/retrotransposon-derived protein RNase H-like domain-containing protein</fullName>
    </recommendedName>
</protein>
<dbReference type="EMBL" id="UXSR01005949">
    <property type="protein sequence ID" value="VDD84030.1"/>
    <property type="molecule type" value="Genomic_DNA"/>
</dbReference>
<dbReference type="InterPro" id="IPR050951">
    <property type="entry name" value="Retrovirus_Pol_polyprotein"/>
</dbReference>
<dbReference type="InterPro" id="IPR043128">
    <property type="entry name" value="Rev_trsase/Diguanyl_cyclase"/>
</dbReference>
<proteinExistence type="predicted"/>
<dbReference type="InterPro" id="IPR043502">
    <property type="entry name" value="DNA/RNA_pol_sf"/>
</dbReference>
<dbReference type="AlphaFoldDB" id="A0A3P6HS39"/>